<organism evidence="5 6">
    <name type="scientific">Candidatus Aeolococcus gillhamiae</name>
    <dbReference type="NCBI Taxonomy" id="3127015"/>
    <lineage>
        <taxon>Bacteria</taxon>
        <taxon>Bacillati</taxon>
        <taxon>Candidatus Dormiibacterota</taxon>
        <taxon>Candidatus Dormibacteria</taxon>
        <taxon>Candidatus Aeolococcales</taxon>
        <taxon>Candidatus Aeolococcaceae</taxon>
        <taxon>Candidatus Aeolococcus</taxon>
    </lineage>
</organism>
<proteinExistence type="predicted"/>
<evidence type="ECO:0000256" key="2">
    <source>
        <dbReference type="ARBA" id="ARBA00022729"/>
    </source>
</evidence>
<dbReference type="GO" id="GO:0030246">
    <property type="term" value="F:carbohydrate binding"/>
    <property type="evidence" value="ECO:0007669"/>
    <property type="project" value="TreeGrafter"/>
</dbReference>
<dbReference type="GO" id="GO:0030288">
    <property type="term" value="C:outer membrane-bounded periplasmic space"/>
    <property type="evidence" value="ECO:0007669"/>
    <property type="project" value="TreeGrafter"/>
</dbReference>
<dbReference type="Gene3D" id="3.40.50.2300">
    <property type="match status" value="2"/>
</dbReference>
<dbReference type="SUPFAM" id="SSF53822">
    <property type="entry name" value="Periplasmic binding protein-like I"/>
    <property type="match status" value="1"/>
</dbReference>
<dbReference type="AlphaFoldDB" id="A0A2W5ZDZ6"/>
<dbReference type="InterPro" id="IPR028082">
    <property type="entry name" value="Peripla_BP_I"/>
</dbReference>
<protein>
    <submittedName>
        <fullName evidence="4">Substrate-binding domain-containing protein</fullName>
    </submittedName>
    <submittedName>
        <fullName evidence="5">Sugar ABC transporter substrate-binding protein</fullName>
    </submittedName>
</protein>
<evidence type="ECO:0000259" key="3">
    <source>
        <dbReference type="Pfam" id="PF13407"/>
    </source>
</evidence>
<name>A0A2W5ZDZ6_9BACT</name>
<dbReference type="Pfam" id="PF13407">
    <property type="entry name" value="Peripla_BP_4"/>
    <property type="match status" value="1"/>
</dbReference>
<reference evidence="4 7" key="3">
    <citation type="submission" date="2020-10" db="EMBL/GenBank/DDBJ databases">
        <title>Ca. Dormibacterota MAGs.</title>
        <authorList>
            <person name="Montgomery K."/>
        </authorList>
    </citation>
    <scope>NUCLEOTIDE SEQUENCE [LARGE SCALE GENOMIC DNA]</scope>
    <source>
        <strain evidence="4">SC8812_S17_18</strain>
    </source>
</reference>
<dbReference type="PANTHER" id="PTHR30036:SF1">
    <property type="entry name" value="D-XYLOSE-BINDING PERIPLASMIC PROTEIN"/>
    <property type="match status" value="1"/>
</dbReference>
<dbReference type="PROSITE" id="PS51257">
    <property type="entry name" value="PROKAR_LIPOPROTEIN"/>
    <property type="match status" value="1"/>
</dbReference>
<evidence type="ECO:0000313" key="5">
    <source>
        <dbReference type="EMBL" id="PZR82197.1"/>
    </source>
</evidence>
<keyword evidence="2" id="KW-0732">Signal</keyword>
<dbReference type="Proteomes" id="UP000606991">
    <property type="component" value="Unassembled WGS sequence"/>
</dbReference>
<evidence type="ECO:0000313" key="4">
    <source>
        <dbReference type="EMBL" id="MBJ7595819.1"/>
    </source>
</evidence>
<sequence length="423" mass="43343">MRINSRSSGTLTRATRWGAVVGVAAVAAACGSSNNTTSPSSSGSGATVPSGLSVKSFDSSFSVMSQLKDLHSAGKGLVGVILPDTTSSTRYVNFDAPYLTQAFTAAGYSSSDFKIDNAQGSDATELADAQADITLGASVLVYDPLDSTVGAQIQQLAQSHGVKAISYDRATFQGTNTYYVSFDNVQVGKLIGTGFQSCLQSWSVTSPKVFTLNGGEDTDPNAVSFAQGYNSVVWGDTTTPEPAGKTGANGALLVGDQITPGWVNATGGTIFQQQYTAHKEINATIEANDGLANAVITVLKNAGVSAKKIPTTGQDATLQGMENILQGFQCGSVYKAVYLEAQDAVALATILRAGQTPPPALVNATTQPAKAGSGTAEPASLLTPQWVDATNMATTVIKDKFVSASTLCTAVGTSVCSAAGITP</sequence>
<reference evidence="5" key="2">
    <citation type="submission" date="2018-05" db="EMBL/GenBank/DDBJ databases">
        <authorList>
            <person name="Ferrari B."/>
        </authorList>
    </citation>
    <scope>NUCLEOTIDE SEQUENCE</scope>
    <source>
        <strain evidence="5">RRmetagenome_bin12</strain>
    </source>
</reference>
<dbReference type="Proteomes" id="UP000248724">
    <property type="component" value="Unassembled WGS sequence"/>
</dbReference>
<dbReference type="PANTHER" id="PTHR30036">
    <property type="entry name" value="D-XYLOSE-BINDING PERIPLASMIC PROTEIN"/>
    <property type="match status" value="1"/>
</dbReference>
<dbReference type="InterPro" id="IPR050555">
    <property type="entry name" value="Bact_Solute-Bind_Prot2"/>
</dbReference>
<accession>A0A934N6V7</accession>
<reference evidence="5 6" key="1">
    <citation type="journal article" date="2017" name="Nature">
        <title>Atmospheric trace gases support primary production in Antarctic desert surface soil.</title>
        <authorList>
            <person name="Ji M."/>
            <person name="Greening C."/>
            <person name="Vanwonterghem I."/>
            <person name="Carere C.R."/>
            <person name="Bay S.K."/>
            <person name="Steen J.A."/>
            <person name="Montgomery K."/>
            <person name="Lines T."/>
            <person name="Beardall J."/>
            <person name="van Dorst J."/>
            <person name="Snape I."/>
            <person name="Stott M.B."/>
            <person name="Hugenholtz P."/>
            <person name="Ferrari B.C."/>
        </authorList>
    </citation>
    <scope>NUCLEOTIDE SEQUENCE [LARGE SCALE GENOMIC DNA]</scope>
    <source>
        <strain evidence="5">RRmetagenome_bin12</strain>
    </source>
</reference>
<dbReference type="EMBL" id="QHBU01000079">
    <property type="protein sequence ID" value="PZR82197.1"/>
    <property type="molecule type" value="Genomic_DNA"/>
</dbReference>
<evidence type="ECO:0000313" key="7">
    <source>
        <dbReference type="Proteomes" id="UP000606991"/>
    </source>
</evidence>
<evidence type="ECO:0000256" key="1">
    <source>
        <dbReference type="ARBA" id="ARBA00004196"/>
    </source>
</evidence>
<gene>
    <name evidence="5" type="ORF">DLM65_04285</name>
    <name evidence="4" type="ORF">JF886_13365</name>
</gene>
<evidence type="ECO:0000313" key="6">
    <source>
        <dbReference type="Proteomes" id="UP000248724"/>
    </source>
</evidence>
<dbReference type="EMBL" id="JAEKNS010000134">
    <property type="protein sequence ID" value="MBJ7595819.1"/>
    <property type="molecule type" value="Genomic_DNA"/>
</dbReference>
<accession>A0A2W5ZDZ6</accession>
<feature type="domain" description="Periplasmic binding protein" evidence="3">
    <location>
        <begin position="81"/>
        <end position="354"/>
    </location>
</feature>
<comment type="subcellular location">
    <subcellularLocation>
        <location evidence="1">Cell envelope</location>
    </subcellularLocation>
</comment>
<dbReference type="RefSeq" id="WP_337313282.1">
    <property type="nucleotide sequence ID" value="NZ_JAEKNS010000134.1"/>
</dbReference>
<dbReference type="InterPro" id="IPR025997">
    <property type="entry name" value="SBP_2_dom"/>
</dbReference>
<comment type="caution">
    <text evidence="5">The sequence shown here is derived from an EMBL/GenBank/DDBJ whole genome shotgun (WGS) entry which is preliminary data.</text>
</comment>